<sequence>MGMIGAGGAAAMIGEPVLARSTATSAHGAGFNRWASPAAAGFGDIGAVEQMLFPLATTSLMIVRGGKQVWTYGDVTRPSYLASSRKSVLSMLYGGPVSRGEIRLDATLAELGIDDDGGLLPIEKTARVRDILTARSGVYHAAGSPGGVDNGPARGSHKPGTFFLYNNWDFNVAGAIFETCTHQTIFGAFARDLAGPLGMQDFDPSRQRMLGYAPRRSRYLGYHFFLSCRDMAKLGQLMINRGRWNGRQIVPAAWVAESTALHVRGRETGTSGMGYSYYWWLPSEVRKGAAWAGSFAALGNYGQYIVCLPALDLVVVHRRAVTDEFAIARNLGRTAASPAGGEPAMLPIMDAIVATVRS</sequence>
<dbReference type="SUPFAM" id="SSF56601">
    <property type="entry name" value="beta-lactamase/transpeptidase-like"/>
    <property type="match status" value="1"/>
</dbReference>
<dbReference type="PANTHER" id="PTHR43283:SF7">
    <property type="entry name" value="BETA-LACTAMASE-RELATED DOMAIN-CONTAINING PROTEIN"/>
    <property type="match status" value="1"/>
</dbReference>
<keyword evidence="3" id="KW-1185">Reference proteome</keyword>
<accession>A0A1B3Z5B6</accession>
<organism evidence="2 3">
    <name type="scientific">Sphingomonas panacis</name>
    <dbReference type="NCBI Taxonomy" id="1560345"/>
    <lineage>
        <taxon>Bacteria</taxon>
        <taxon>Pseudomonadati</taxon>
        <taxon>Pseudomonadota</taxon>
        <taxon>Alphaproteobacteria</taxon>
        <taxon>Sphingomonadales</taxon>
        <taxon>Sphingomonadaceae</taxon>
        <taxon>Sphingomonas</taxon>
    </lineage>
</organism>
<dbReference type="AlphaFoldDB" id="A0A1B3Z5B6"/>
<name>A0A1B3Z5B6_9SPHN</name>
<dbReference type="EMBL" id="CP014168">
    <property type="protein sequence ID" value="AOH82618.1"/>
    <property type="molecule type" value="Genomic_DNA"/>
</dbReference>
<dbReference type="KEGG" id="span:AWL63_00065"/>
<dbReference type="InterPro" id="IPR050789">
    <property type="entry name" value="Diverse_Enzym_Activities"/>
</dbReference>
<feature type="domain" description="Beta-lactamase-related" evidence="1">
    <location>
        <begin position="58"/>
        <end position="316"/>
    </location>
</feature>
<dbReference type="Pfam" id="PF00144">
    <property type="entry name" value="Beta-lactamase"/>
    <property type="match status" value="1"/>
</dbReference>
<dbReference type="OrthoDB" id="9814204at2"/>
<gene>
    <name evidence="2" type="ORF">AWL63_00065</name>
</gene>
<protein>
    <recommendedName>
        <fullName evidence="1">Beta-lactamase-related domain-containing protein</fullName>
    </recommendedName>
</protein>
<dbReference type="Gene3D" id="3.40.710.10">
    <property type="entry name" value="DD-peptidase/beta-lactamase superfamily"/>
    <property type="match status" value="1"/>
</dbReference>
<dbReference type="InterPro" id="IPR012338">
    <property type="entry name" value="Beta-lactam/transpept-like"/>
</dbReference>
<dbReference type="PANTHER" id="PTHR43283">
    <property type="entry name" value="BETA-LACTAMASE-RELATED"/>
    <property type="match status" value="1"/>
</dbReference>
<proteinExistence type="predicted"/>
<evidence type="ECO:0000313" key="3">
    <source>
        <dbReference type="Proteomes" id="UP000094256"/>
    </source>
</evidence>
<dbReference type="Proteomes" id="UP000094256">
    <property type="component" value="Chromosome"/>
</dbReference>
<reference evidence="2 3" key="1">
    <citation type="submission" date="2016-01" db="EMBL/GenBank/DDBJ databases">
        <title>Complete genome and mega plasmid sequence of Sphingomonas panacis DCY99 elicits systemic resistance in rice to Xanthomonas oryzae.</title>
        <authorList>
            <person name="Kim Y.J."/>
            <person name="Yang D.C."/>
            <person name="Sing P."/>
        </authorList>
    </citation>
    <scope>NUCLEOTIDE SEQUENCE [LARGE SCALE GENOMIC DNA]</scope>
    <source>
        <strain evidence="2 3">DCY99</strain>
    </source>
</reference>
<dbReference type="InterPro" id="IPR001466">
    <property type="entry name" value="Beta-lactam-related"/>
</dbReference>
<evidence type="ECO:0000313" key="2">
    <source>
        <dbReference type="EMBL" id="AOH82618.1"/>
    </source>
</evidence>
<evidence type="ECO:0000259" key="1">
    <source>
        <dbReference type="Pfam" id="PF00144"/>
    </source>
</evidence>
<dbReference type="STRING" id="1560345.AWL63_00065"/>